<dbReference type="Proteomes" id="UP000182652">
    <property type="component" value="Unassembled WGS sequence"/>
</dbReference>
<dbReference type="EMBL" id="FNSN01000003">
    <property type="protein sequence ID" value="SEC10404.1"/>
    <property type="molecule type" value="Genomic_DNA"/>
</dbReference>
<reference evidence="2 3" key="1">
    <citation type="submission" date="2016-10" db="EMBL/GenBank/DDBJ databases">
        <authorList>
            <person name="de Groot N.N."/>
        </authorList>
    </citation>
    <scope>NUCLEOTIDE SEQUENCE [LARGE SCALE GENOMIC DNA]</scope>
    <source>
        <strain evidence="2 3">DSM 10495</strain>
    </source>
</reference>
<evidence type="ECO:0000256" key="1">
    <source>
        <dbReference type="SAM" id="SignalP"/>
    </source>
</evidence>
<name>A0A1H4PT27_9MICC</name>
<evidence type="ECO:0000313" key="2">
    <source>
        <dbReference type="EMBL" id="SEC10404.1"/>
    </source>
</evidence>
<dbReference type="AlphaFoldDB" id="A0A1H4PT27"/>
<feature type="signal peptide" evidence="1">
    <location>
        <begin position="1"/>
        <end position="27"/>
    </location>
</feature>
<keyword evidence="1" id="KW-0732">Signal</keyword>
<gene>
    <name evidence="2" type="ORF">SAMN04489745_2080</name>
</gene>
<protein>
    <submittedName>
        <fullName evidence="2">Uncharacterized protein</fullName>
    </submittedName>
</protein>
<keyword evidence="3" id="KW-1185">Reference proteome</keyword>
<feature type="chain" id="PRO_5010220084" evidence="1">
    <location>
        <begin position="28"/>
        <end position="241"/>
    </location>
</feature>
<dbReference type="RefSeq" id="WP_066212389.1">
    <property type="nucleotide sequence ID" value="NZ_FNSN01000003.1"/>
</dbReference>
<sequence length="241" mass="26019">MLKKKSLVAIAVSIGLLALGPISSAHAGTTPDADKYEGTTLCGAYQNGGTGYGYNMEKNIPISSAGWSRLLQNDPYGLKVGDSIWARTKTQLGAVFPLHNYTHVTYQTVTNTNGTTYQLRVNNNLNKAMNNLTCGSTFHLGSPKSMMSDPVALHSDAPAPGHFKVIQVRTNGVSFIGTEGVMKGAVMNFRIRSGASRTFLNVHATGPALNWASVENWMREFMESQADATWADFATRIGKVQ</sequence>
<evidence type="ECO:0000313" key="3">
    <source>
        <dbReference type="Proteomes" id="UP000182652"/>
    </source>
</evidence>
<proteinExistence type="predicted"/>
<accession>A0A1H4PT27</accession>
<organism evidence="2 3">
    <name type="scientific">Arthrobacter woluwensis</name>
    <dbReference type="NCBI Taxonomy" id="156980"/>
    <lineage>
        <taxon>Bacteria</taxon>
        <taxon>Bacillati</taxon>
        <taxon>Actinomycetota</taxon>
        <taxon>Actinomycetes</taxon>
        <taxon>Micrococcales</taxon>
        <taxon>Micrococcaceae</taxon>
        <taxon>Arthrobacter</taxon>
    </lineage>
</organism>